<evidence type="ECO:0000259" key="3">
    <source>
        <dbReference type="PROSITE" id="PS50042"/>
    </source>
</evidence>
<comment type="caution">
    <text evidence="4">The sequence shown here is derived from an EMBL/GenBank/DDBJ whole genome shotgun (WGS) entry which is preliminary data.</text>
</comment>
<accession>A0AAD4WMJ1</accession>
<name>A0AAD4WMJ1_PRUDU</name>
<dbReference type="PANTHER" id="PTHR45651:SF68">
    <property type="entry name" value="ION TRANSPORT DOMAIN-CONTAINING PROTEIN"/>
    <property type="match status" value="1"/>
</dbReference>
<dbReference type="InterPro" id="IPR018490">
    <property type="entry name" value="cNMP-bd_dom_sf"/>
</dbReference>
<dbReference type="Gene3D" id="2.60.120.10">
    <property type="entry name" value="Jelly Rolls"/>
    <property type="match status" value="1"/>
</dbReference>
<organism evidence="4 5">
    <name type="scientific">Prunus dulcis</name>
    <name type="common">Almond</name>
    <name type="synonym">Amygdalus dulcis</name>
    <dbReference type="NCBI Taxonomy" id="3755"/>
    <lineage>
        <taxon>Eukaryota</taxon>
        <taxon>Viridiplantae</taxon>
        <taxon>Streptophyta</taxon>
        <taxon>Embryophyta</taxon>
        <taxon>Tracheophyta</taxon>
        <taxon>Spermatophyta</taxon>
        <taxon>Magnoliopsida</taxon>
        <taxon>eudicotyledons</taxon>
        <taxon>Gunneridae</taxon>
        <taxon>Pentapetalae</taxon>
        <taxon>rosids</taxon>
        <taxon>fabids</taxon>
        <taxon>Rosales</taxon>
        <taxon>Rosaceae</taxon>
        <taxon>Amygdaloideae</taxon>
        <taxon>Amygdaleae</taxon>
        <taxon>Prunus</taxon>
    </lineage>
</organism>
<evidence type="ECO:0000313" key="4">
    <source>
        <dbReference type="EMBL" id="KAI5346233.1"/>
    </source>
</evidence>
<keyword evidence="2" id="KW-0407">Ion channel</keyword>
<dbReference type="GO" id="GO:0034220">
    <property type="term" value="P:monoatomic ion transmembrane transport"/>
    <property type="evidence" value="ECO:0007669"/>
    <property type="project" value="UniProtKB-KW"/>
</dbReference>
<evidence type="ECO:0000313" key="5">
    <source>
        <dbReference type="Proteomes" id="UP001054821"/>
    </source>
</evidence>
<evidence type="ECO:0000256" key="2">
    <source>
        <dbReference type="ARBA" id="ARBA00023303"/>
    </source>
</evidence>
<dbReference type="SUPFAM" id="SSF51206">
    <property type="entry name" value="cAMP-binding domain-like"/>
    <property type="match status" value="1"/>
</dbReference>
<dbReference type="CDD" id="cd00038">
    <property type="entry name" value="CAP_ED"/>
    <property type="match status" value="1"/>
</dbReference>
<keyword evidence="1" id="KW-1071">Ligand-gated ion channel</keyword>
<dbReference type="AlphaFoldDB" id="A0AAD4WMJ1"/>
<dbReference type="InterPro" id="IPR014710">
    <property type="entry name" value="RmlC-like_jellyroll"/>
</dbReference>
<feature type="domain" description="Cyclic nucleotide-binding" evidence="3">
    <location>
        <begin position="43"/>
        <end position="142"/>
    </location>
</feature>
<gene>
    <name evidence="4" type="ORF">L3X38_014112</name>
</gene>
<sequence length="186" mass="21373">MEEIQRELVENSDFDVVREIHSILPLQEIKSCSPLSRLRKVPLLKDMDEGVLVEISEKLHPKKYTPGKIIINKDETLQMMLFIVDGRVIIEKTDGSQLEHLGPGDFYGEELLVSTLWTSFSDAKPINQSVQAIDDVQALVLSATDMATLSFSSRRHINELRMVVTILQKFYQFLRFRKRCSSRAFC</sequence>
<dbReference type="GO" id="GO:0016020">
    <property type="term" value="C:membrane"/>
    <property type="evidence" value="ECO:0007669"/>
    <property type="project" value="UniProtKB-SubCell"/>
</dbReference>
<dbReference type="PANTHER" id="PTHR45651">
    <property type="entry name" value="CYCLIC NUCLEOTIDE-GATED ION CHANNEL 15-RELATED-RELATED"/>
    <property type="match status" value="1"/>
</dbReference>
<dbReference type="SMART" id="SM00100">
    <property type="entry name" value="cNMP"/>
    <property type="match status" value="1"/>
</dbReference>
<keyword evidence="5" id="KW-1185">Reference proteome</keyword>
<proteinExistence type="predicted"/>
<keyword evidence="1" id="KW-0406">Ion transport</keyword>
<dbReference type="Pfam" id="PF00027">
    <property type="entry name" value="cNMP_binding"/>
    <property type="match status" value="1"/>
</dbReference>
<reference evidence="4 5" key="1">
    <citation type="journal article" date="2022" name="G3 (Bethesda)">
        <title>Whole-genome sequence and methylome profiling of the almond [Prunus dulcis (Mill.) D.A. Webb] cultivar 'Nonpareil'.</title>
        <authorList>
            <person name="D'Amico-Willman K.M."/>
            <person name="Ouma W.Z."/>
            <person name="Meulia T."/>
            <person name="Sideli G.M."/>
            <person name="Gradziel T.M."/>
            <person name="Fresnedo-Ramirez J."/>
        </authorList>
    </citation>
    <scope>NUCLEOTIDE SEQUENCE [LARGE SCALE GENOMIC DNA]</scope>
    <source>
        <strain evidence="4">Clone GOH B32 T37-40</strain>
    </source>
</reference>
<protein>
    <recommendedName>
        <fullName evidence="3">Cyclic nucleotide-binding domain-containing protein</fullName>
    </recommendedName>
</protein>
<evidence type="ECO:0000256" key="1">
    <source>
        <dbReference type="ARBA" id="ARBA00023286"/>
    </source>
</evidence>
<dbReference type="Proteomes" id="UP001054821">
    <property type="component" value="Chromosome 2"/>
</dbReference>
<dbReference type="InterPro" id="IPR000595">
    <property type="entry name" value="cNMP-bd_dom"/>
</dbReference>
<dbReference type="EMBL" id="JAJFAZ020000002">
    <property type="protein sequence ID" value="KAI5346233.1"/>
    <property type="molecule type" value="Genomic_DNA"/>
</dbReference>
<dbReference type="PROSITE" id="PS50042">
    <property type="entry name" value="CNMP_BINDING_3"/>
    <property type="match status" value="1"/>
</dbReference>
<keyword evidence="1" id="KW-0813">Transport</keyword>